<feature type="transmembrane region" description="Helical" evidence="11">
    <location>
        <begin position="12"/>
        <end position="32"/>
    </location>
</feature>
<reference evidence="14" key="1">
    <citation type="journal article" date="2015" name="MBio">
        <title>Genome-Resolved Metagenomic Analysis Reveals Roles for Candidate Phyla and Other Microbial Community Members in Biogeochemical Transformations in Oil Reservoirs.</title>
        <authorList>
            <person name="Hu P."/>
            <person name="Tom L."/>
            <person name="Singh A."/>
            <person name="Thomas B.C."/>
            <person name="Baker B.J."/>
            <person name="Piceno Y.M."/>
            <person name="Andersen G.L."/>
            <person name="Banfield J.F."/>
        </authorList>
    </citation>
    <scope>NUCLEOTIDE SEQUENCE [LARGE SCALE GENOMIC DNA]</scope>
</reference>
<dbReference type="PANTHER" id="PTHR43427">
    <property type="entry name" value="CHLORIDE CHANNEL PROTEIN CLC-E"/>
    <property type="match status" value="1"/>
</dbReference>
<dbReference type="GO" id="GO:0034707">
    <property type="term" value="C:chloride channel complex"/>
    <property type="evidence" value="ECO:0007669"/>
    <property type="project" value="UniProtKB-KW"/>
</dbReference>
<feature type="transmembrane region" description="Helical" evidence="11">
    <location>
        <begin position="52"/>
        <end position="76"/>
    </location>
</feature>
<comment type="subcellular location">
    <subcellularLocation>
        <location evidence="1">Membrane</location>
        <topology evidence="1">Multi-pass membrane protein</topology>
    </subcellularLocation>
</comment>
<evidence type="ECO:0000259" key="12">
    <source>
        <dbReference type="PROSITE" id="PS51371"/>
    </source>
</evidence>
<evidence type="ECO:0000256" key="10">
    <source>
        <dbReference type="PROSITE-ProRule" id="PRU00703"/>
    </source>
</evidence>
<keyword evidence="5" id="KW-0406">Ion transport</keyword>
<evidence type="ECO:0000256" key="6">
    <source>
        <dbReference type="ARBA" id="ARBA00023136"/>
    </source>
</evidence>
<dbReference type="Pfam" id="PF00654">
    <property type="entry name" value="Voltage_CLC"/>
    <property type="match status" value="1"/>
</dbReference>
<feature type="transmembrane region" description="Helical" evidence="11">
    <location>
        <begin position="333"/>
        <end position="352"/>
    </location>
</feature>
<dbReference type="InterPro" id="IPR050368">
    <property type="entry name" value="ClC-type_chloride_channel"/>
</dbReference>
<keyword evidence="6 11" id="KW-0472">Membrane</keyword>
<evidence type="ECO:0000256" key="8">
    <source>
        <dbReference type="ARBA" id="ARBA00023214"/>
    </source>
</evidence>
<feature type="transmembrane region" description="Helical" evidence="11">
    <location>
        <begin position="228"/>
        <end position="250"/>
    </location>
</feature>
<dbReference type="RefSeq" id="WP_283217523.1">
    <property type="nucleotide sequence ID" value="NZ_LGFD01000014.1"/>
</dbReference>
<evidence type="ECO:0000256" key="4">
    <source>
        <dbReference type="ARBA" id="ARBA00022989"/>
    </source>
</evidence>
<feature type="transmembrane region" description="Helical" evidence="11">
    <location>
        <begin position="104"/>
        <end position="123"/>
    </location>
</feature>
<dbReference type="InterPro" id="IPR014743">
    <property type="entry name" value="Cl-channel_core"/>
</dbReference>
<evidence type="ECO:0000256" key="5">
    <source>
        <dbReference type="ARBA" id="ARBA00023065"/>
    </source>
</evidence>
<feature type="transmembrane region" description="Helical" evidence="11">
    <location>
        <begin position="262"/>
        <end position="283"/>
    </location>
</feature>
<keyword evidence="9" id="KW-0407">Ion channel</keyword>
<evidence type="ECO:0000256" key="7">
    <source>
        <dbReference type="ARBA" id="ARBA00023173"/>
    </source>
</evidence>
<evidence type="ECO:0000256" key="1">
    <source>
        <dbReference type="ARBA" id="ARBA00004141"/>
    </source>
</evidence>
<dbReference type="InterPro" id="IPR000644">
    <property type="entry name" value="CBS_dom"/>
</dbReference>
<name>A0A101EMR0_9EURY</name>
<dbReference type="Pfam" id="PF00571">
    <property type="entry name" value="CBS"/>
    <property type="match status" value="2"/>
</dbReference>
<dbReference type="EMBL" id="LGFD01000014">
    <property type="protein sequence ID" value="KUK17805.1"/>
    <property type="molecule type" value="Genomic_DNA"/>
</dbReference>
<dbReference type="Gene3D" id="1.10.3080.10">
    <property type="entry name" value="Clc chloride channel"/>
    <property type="match status" value="1"/>
</dbReference>
<dbReference type="Proteomes" id="UP000053911">
    <property type="component" value="Unassembled WGS sequence"/>
</dbReference>
<feature type="domain" description="CBS" evidence="12">
    <location>
        <begin position="447"/>
        <end position="503"/>
    </location>
</feature>
<dbReference type="InterPro" id="IPR001807">
    <property type="entry name" value="ClC"/>
</dbReference>
<dbReference type="PRINTS" id="PR00762">
    <property type="entry name" value="CLCHANNEL"/>
</dbReference>
<proteinExistence type="predicted"/>
<accession>A0A101EMR0</accession>
<evidence type="ECO:0000313" key="14">
    <source>
        <dbReference type="Proteomes" id="UP000053911"/>
    </source>
</evidence>
<dbReference type="InterPro" id="IPR046342">
    <property type="entry name" value="CBS_dom_sf"/>
</dbReference>
<dbReference type="SUPFAM" id="SSF54631">
    <property type="entry name" value="CBS-domain pair"/>
    <property type="match status" value="1"/>
</dbReference>
<dbReference type="Gene3D" id="3.10.580.10">
    <property type="entry name" value="CBS-domain"/>
    <property type="match status" value="1"/>
</dbReference>
<sequence>MRVGNYIKKWTTVLLLSLIIGIVGGFGAVIFRKLISLMRELFFEGLLPHISIYYNGYNLGYIFLPAIGSIIVAPIIKKYPELKGNGIPEVIEAVIFKKGEMKGILALLKILVTSTAIGSGGSVGREGPIGFIGASLASGLSQYFNLSPEMKKLLTTCGLAAGIAGTFNTPFAGAMFALEVVYMGIFSINLVPIFLSAVVGNTVTLLLLGEAFEVNIPLQIVHTHIELLFLFFMGLIFGILAAYWAKFLFWLTDKFENLKTPLWIKLALGGLSVGFIGMFFPNYGILGVGYEGMELAIAGLIPLTILILLGIGKMLATSIMISSGHSGGIFAPSLYIGALIGAAYGAILNLFFPNIGINPAVYALAGMAAFFSGLSQAPINQILMVAEITKGYALLPGVITSAITSFLTARFILKGSSVYTLKLERKGIHIKTGRPVILETIPVKEIMTINPVFVYKWNTLSDVEEMVGKTGHDCFPVVDENMEVLGVVGVKDFLNRSQRIKALPIERFLRKEYAIGYPTETAHDAFEKLMRYNQNLLPIVESAESKRLIGVITKRDIYKAYYRAIREMYIEE</sequence>
<dbReference type="PROSITE" id="PS51371">
    <property type="entry name" value="CBS"/>
    <property type="match status" value="2"/>
</dbReference>
<feature type="transmembrane region" description="Helical" evidence="11">
    <location>
        <begin position="295"/>
        <end position="321"/>
    </location>
</feature>
<evidence type="ECO:0000256" key="9">
    <source>
        <dbReference type="ARBA" id="ARBA00023303"/>
    </source>
</evidence>
<gene>
    <name evidence="13" type="ORF">XD54_0902</name>
</gene>
<dbReference type="AlphaFoldDB" id="A0A101EMR0"/>
<feature type="transmembrane region" description="Helical" evidence="11">
    <location>
        <begin position="359"/>
        <end position="379"/>
    </location>
</feature>
<feature type="domain" description="CBS" evidence="12">
    <location>
        <begin position="509"/>
        <end position="568"/>
    </location>
</feature>
<protein>
    <submittedName>
        <fullName evidence="13">Voltage-gated chloride channel protein</fullName>
    </submittedName>
</protein>
<evidence type="ECO:0000256" key="3">
    <source>
        <dbReference type="ARBA" id="ARBA00022692"/>
    </source>
</evidence>
<feature type="transmembrane region" description="Helical" evidence="11">
    <location>
        <begin position="184"/>
        <end position="208"/>
    </location>
</feature>
<evidence type="ECO:0000256" key="11">
    <source>
        <dbReference type="SAM" id="Phobius"/>
    </source>
</evidence>
<keyword evidence="2" id="KW-0813">Transport</keyword>
<dbReference type="PANTHER" id="PTHR43427:SF6">
    <property type="entry name" value="CHLORIDE CHANNEL PROTEIN CLC-E"/>
    <property type="match status" value="1"/>
</dbReference>
<keyword evidence="3 11" id="KW-0812">Transmembrane</keyword>
<keyword evidence="4 11" id="KW-1133">Transmembrane helix</keyword>
<feature type="transmembrane region" description="Helical" evidence="11">
    <location>
        <begin position="153"/>
        <end position="178"/>
    </location>
</feature>
<evidence type="ECO:0000256" key="2">
    <source>
        <dbReference type="ARBA" id="ARBA00022448"/>
    </source>
</evidence>
<keyword evidence="10" id="KW-0129">CBS domain</keyword>
<comment type="caution">
    <text evidence="13">The sequence shown here is derived from an EMBL/GenBank/DDBJ whole genome shotgun (WGS) entry which is preliminary data.</text>
</comment>
<dbReference type="SUPFAM" id="SSF81340">
    <property type="entry name" value="Clc chloride channel"/>
    <property type="match status" value="1"/>
</dbReference>
<keyword evidence="8" id="KW-0868">Chloride</keyword>
<keyword evidence="7" id="KW-0869">Chloride channel</keyword>
<dbReference type="PATRIC" id="fig|172049.5.peg.1763"/>
<feature type="transmembrane region" description="Helical" evidence="11">
    <location>
        <begin position="391"/>
        <end position="413"/>
    </location>
</feature>
<dbReference type="GO" id="GO:0005254">
    <property type="term" value="F:chloride channel activity"/>
    <property type="evidence" value="ECO:0007669"/>
    <property type="project" value="UniProtKB-KW"/>
</dbReference>
<dbReference type="CDD" id="cd00400">
    <property type="entry name" value="Voltage_gated_ClC"/>
    <property type="match status" value="1"/>
</dbReference>
<dbReference type="SMART" id="SM00116">
    <property type="entry name" value="CBS"/>
    <property type="match status" value="2"/>
</dbReference>
<evidence type="ECO:0000313" key="13">
    <source>
        <dbReference type="EMBL" id="KUK17805.1"/>
    </source>
</evidence>
<organism evidence="13 14">
    <name type="scientific">Thermococcus sibiricus</name>
    <dbReference type="NCBI Taxonomy" id="172049"/>
    <lineage>
        <taxon>Archaea</taxon>
        <taxon>Methanobacteriati</taxon>
        <taxon>Methanobacteriota</taxon>
        <taxon>Thermococci</taxon>
        <taxon>Thermococcales</taxon>
        <taxon>Thermococcaceae</taxon>
        <taxon>Thermococcus</taxon>
    </lineage>
</organism>